<dbReference type="HAMAP" id="MF_00917">
    <property type="entry name" value="QueE"/>
    <property type="match status" value="1"/>
</dbReference>
<feature type="binding site" evidence="8">
    <location>
        <begin position="35"/>
        <end position="37"/>
    </location>
    <ligand>
        <name>S-adenosyl-L-methionine</name>
        <dbReference type="ChEBI" id="CHEBI:59789"/>
    </ligand>
</feature>
<evidence type="ECO:0000256" key="2">
    <source>
        <dbReference type="ARBA" id="ARBA00022691"/>
    </source>
</evidence>
<evidence type="ECO:0000313" key="11">
    <source>
        <dbReference type="Proteomes" id="UP000060487"/>
    </source>
</evidence>
<reference evidence="10 11" key="1">
    <citation type="submission" date="2015-11" db="EMBL/GenBank/DDBJ databases">
        <authorList>
            <person name="Lin W."/>
        </authorList>
    </citation>
    <scope>NUCLEOTIDE SEQUENCE [LARGE SCALE GENOMIC DNA]</scope>
    <source>
        <strain evidence="10 11">HCH-1</strain>
    </source>
</reference>
<dbReference type="PROSITE" id="PS51918">
    <property type="entry name" value="RADICAL_SAM"/>
    <property type="match status" value="1"/>
</dbReference>
<keyword evidence="5 8" id="KW-0408">Iron</keyword>
<comment type="similarity">
    <text evidence="8">Belongs to the radical SAM superfamily. 7-carboxy-7-deazaguanine synthase family.</text>
</comment>
<comment type="cofactor">
    <cofactor evidence="8">
        <name>Mg(2+)</name>
        <dbReference type="ChEBI" id="CHEBI:18420"/>
    </cofactor>
</comment>
<dbReference type="Pfam" id="PF04055">
    <property type="entry name" value="Radical_SAM"/>
    <property type="match status" value="1"/>
</dbReference>
<feature type="binding site" evidence="8">
    <location>
        <position position="29"/>
    </location>
    <ligand>
        <name>[4Fe-4S] cluster</name>
        <dbReference type="ChEBI" id="CHEBI:49883"/>
        <note>4Fe-4S-S-AdoMet</note>
    </ligand>
</feature>
<dbReference type="RefSeq" id="WP_085052993.1">
    <property type="nucleotide sequence ID" value="NZ_LNQR01000083.1"/>
</dbReference>
<dbReference type="PANTHER" id="PTHR42836">
    <property type="entry name" value="7-CARBOXY-7-DEAZAGUANINE SYNTHASE"/>
    <property type="match status" value="1"/>
</dbReference>
<name>A0ABR5SES2_9BACT</name>
<feature type="binding site" evidence="8">
    <location>
        <position position="68"/>
    </location>
    <ligand>
        <name>substrate</name>
    </ligand>
</feature>
<comment type="function">
    <text evidence="8">Catalyzes the complex heterocyclic radical-mediated conversion of 6-carboxy-5,6,7,8-tetrahydropterin (CPH4) to 7-carboxy-7-deazaguanine (CDG), a step common to the biosynthetic pathways of all 7-deazapurine-containing compounds.</text>
</comment>
<dbReference type="SUPFAM" id="SSF102114">
    <property type="entry name" value="Radical SAM enzymes"/>
    <property type="match status" value="1"/>
</dbReference>
<evidence type="ECO:0000256" key="1">
    <source>
        <dbReference type="ARBA" id="ARBA00022485"/>
    </source>
</evidence>
<dbReference type="PANTHER" id="PTHR42836:SF1">
    <property type="entry name" value="7-CARBOXY-7-DEAZAGUANINE SYNTHASE"/>
    <property type="match status" value="1"/>
</dbReference>
<comment type="subunit">
    <text evidence="8">Homodimer.</text>
</comment>
<feature type="domain" description="Radical SAM core" evidence="9">
    <location>
        <begin position="16"/>
        <end position="209"/>
    </location>
</feature>
<dbReference type="InterPro" id="IPR024924">
    <property type="entry name" value="7-CO-7-deazaguanine_synth-like"/>
</dbReference>
<evidence type="ECO:0000256" key="6">
    <source>
        <dbReference type="ARBA" id="ARBA00023014"/>
    </source>
</evidence>
<organism evidence="10 11">
    <name type="scientific">Candidatus Magnetominusculus xianensis</name>
    <dbReference type="NCBI Taxonomy" id="1748249"/>
    <lineage>
        <taxon>Bacteria</taxon>
        <taxon>Pseudomonadati</taxon>
        <taxon>Nitrospirota</taxon>
        <taxon>Nitrospiria</taxon>
        <taxon>Nitrospirales</taxon>
        <taxon>Nitrospiraceae</taxon>
        <taxon>Candidatus Magnetominusculus</taxon>
    </lineage>
</organism>
<gene>
    <name evidence="8 10" type="primary">queE</name>
    <name evidence="10" type="ORF">ASN18_2396</name>
</gene>
<feature type="binding site" evidence="8">
    <location>
        <begin position="10"/>
        <end position="12"/>
    </location>
    <ligand>
        <name>substrate</name>
    </ligand>
</feature>
<evidence type="ECO:0000256" key="3">
    <source>
        <dbReference type="ARBA" id="ARBA00022723"/>
    </source>
</evidence>
<evidence type="ECO:0000313" key="10">
    <source>
        <dbReference type="EMBL" id="KWT82807.1"/>
    </source>
</evidence>
<dbReference type="GO" id="GO:0016829">
    <property type="term" value="F:lyase activity"/>
    <property type="evidence" value="ECO:0007669"/>
    <property type="project" value="UniProtKB-KW"/>
</dbReference>
<accession>A0ABR5SES2</accession>
<feature type="binding site" evidence="8">
    <location>
        <position position="33"/>
    </location>
    <ligand>
        <name>[4Fe-4S] cluster</name>
        <dbReference type="ChEBI" id="CHEBI:49883"/>
        <note>4Fe-4S-S-AdoMet</note>
    </ligand>
</feature>
<feature type="binding site" evidence="8">
    <location>
        <position position="70"/>
    </location>
    <ligand>
        <name>S-adenosyl-L-methionine</name>
        <dbReference type="ChEBI" id="CHEBI:59789"/>
    </ligand>
</feature>
<keyword evidence="7 8" id="KW-0456">Lyase</keyword>
<keyword evidence="8" id="KW-0671">Queuosine biosynthesis</keyword>
<dbReference type="InterPro" id="IPR013785">
    <property type="entry name" value="Aldolase_TIM"/>
</dbReference>
<keyword evidence="6 8" id="KW-0411">Iron-sulfur</keyword>
<evidence type="ECO:0000256" key="8">
    <source>
        <dbReference type="HAMAP-Rule" id="MF_00917"/>
    </source>
</evidence>
<dbReference type="CDD" id="cd01335">
    <property type="entry name" value="Radical_SAM"/>
    <property type="match status" value="1"/>
</dbReference>
<evidence type="ECO:0000259" key="9">
    <source>
        <dbReference type="PROSITE" id="PS51918"/>
    </source>
</evidence>
<keyword evidence="1 8" id="KW-0004">4Fe-4S</keyword>
<dbReference type="InterPro" id="IPR058240">
    <property type="entry name" value="rSAM_sf"/>
</dbReference>
<comment type="caution">
    <text evidence="8">Lacks conserved residue(s) required for the propagation of feature annotation.</text>
</comment>
<dbReference type="Proteomes" id="UP000060487">
    <property type="component" value="Unassembled WGS sequence"/>
</dbReference>
<comment type="catalytic activity">
    <reaction evidence="8">
        <text>6-carboxy-5,6,7,8-tetrahydropterin + H(+) = 7-carboxy-7-carbaguanine + NH4(+)</text>
        <dbReference type="Rhea" id="RHEA:27974"/>
        <dbReference type="ChEBI" id="CHEBI:15378"/>
        <dbReference type="ChEBI" id="CHEBI:28938"/>
        <dbReference type="ChEBI" id="CHEBI:61032"/>
        <dbReference type="ChEBI" id="CHEBI:61036"/>
        <dbReference type="EC" id="4.3.99.3"/>
    </reaction>
</comment>
<sequence>MKVCEIFTSIQGESSYAGLPCTFVRLTGCNLQCSYCDTQYAYDEGVDMTISEIVEQVLSAGTHLVEITGGEPLMQKETVALAKQLSSTGNRVLIETNGSLDISCLKHIPLVTVIMDIKTPSSGMSGNNDYANIARLTRDDEVKFVIGSREDYTWAVKIIRQYEMDSICKVLMSPTETSIAPAALVKWILDDGLNVRLNIQLHKYIFGPDLRGV</sequence>
<feature type="binding site" evidence="8">
    <location>
        <position position="36"/>
    </location>
    <ligand>
        <name>[4Fe-4S] cluster</name>
        <dbReference type="ChEBI" id="CHEBI:49883"/>
        <note>4Fe-4S-S-AdoMet</note>
    </ligand>
</feature>
<dbReference type="SFLD" id="SFLDS00029">
    <property type="entry name" value="Radical_SAM"/>
    <property type="match status" value="1"/>
</dbReference>
<feature type="binding site" evidence="8">
    <location>
        <position position="38"/>
    </location>
    <ligand>
        <name>Mg(2+)</name>
        <dbReference type="ChEBI" id="CHEBI:18420"/>
    </ligand>
</feature>
<keyword evidence="2 8" id="KW-0949">S-adenosyl-L-methionine</keyword>
<dbReference type="InterPro" id="IPR007197">
    <property type="entry name" value="rSAM"/>
</dbReference>
<comment type="pathway">
    <text evidence="8">Purine metabolism; 7-cyano-7-deazaguanine biosynthesis.</text>
</comment>
<dbReference type="PIRSF" id="PIRSF000370">
    <property type="entry name" value="QueE"/>
    <property type="match status" value="1"/>
</dbReference>
<comment type="cofactor">
    <cofactor evidence="8">
        <name>[4Fe-4S] cluster</name>
        <dbReference type="ChEBI" id="CHEBI:49883"/>
    </cofactor>
    <text evidence="8">Binds 1 [4Fe-4S] cluster. The cluster is coordinated with 3 cysteines and an exchangeable S-adenosyl-L-methionine.</text>
</comment>
<feature type="binding site" evidence="8">
    <location>
        <position position="25"/>
    </location>
    <ligand>
        <name>substrate</name>
    </ligand>
</feature>
<comment type="caution">
    <text evidence="10">The sequence shown here is derived from an EMBL/GenBank/DDBJ whole genome shotgun (WGS) entry which is preliminary data.</text>
</comment>
<keyword evidence="3 8" id="KW-0479">Metal-binding</keyword>
<keyword evidence="11" id="KW-1185">Reference proteome</keyword>
<evidence type="ECO:0000256" key="5">
    <source>
        <dbReference type="ARBA" id="ARBA00023004"/>
    </source>
</evidence>
<comment type="cofactor">
    <cofactor evidence="8">
        <name>S-adenosyl-L-methionine</name>
        <dbReference type="ChEBI" id="CHEBI:59789"/>
    </cofactor>
    <text evidence="8">Binds 1 S-adenosyl-L-methionine per subunit.</text>
</comment>
<evidence type="ECO:0000256" key="7">
    <source>
        <dbReference type="ARBA" id="ARBA00023239"/>
    </source>
</evidence>
<dbReference type="EMBL" id="LNQR01000083">
    <property type="protein sequence ID" value="KWT82807.1"/>
    <property type="molecule type" value="Genomic_DNA"/>
</dbReference>
<proteinExistence type="inferred from homology"/>
<dbReference type="Gene3D" id="3.20.20.70">
    <property type="entry name" value="Aldolase class I"/>
    <property type="match status" value="1"/>
</dbReference>
<keyword evidence="4 8" id="KW-0460">Magnesium</keyword>
<protein>
    <recommendedName>
        <fullName evidence="8">7-carboxy-7-deazaguanine synthase</fullName>
        <shortName evidence="8">CDG synthase</shortName>
        <ecNumber evidence="8">4.3.99.3</ecNumber>
    </recommendedName>
    <alternativeName>
        <fullName evidence="8">Queuosine biosynthesis protein QueE</fullName>
    </alternativeName>
</protein>
<evidence type="ECO:0000256" key="4">
    <source>
        <dbReference type="ARBA" id="ARBA00022842"/>
    </source>
</evidence>
<dbReference type="EC" id="4.3.99.3" evidence="8"/>